<evidence type="ECO:0000313" key="11">
    <source>
        <dbReference type="EMBL" id="TGG90797.1"/>
    </source>
</evidence>
<dbReference type="AlphaFoldDB" id="A0A4Z0W9G9"/>
<comment type="caution">
    <text evidence="11">The sequence shown here is derived from an EMBL/GenBank/DDBJ whole genome shotgun (WGS) entry which is preliminary data.</text>
</comment>
<comment type="subunit">
    <text evidence="8">Heterodimer composed of CysD, the smaller subunit, and CysNC.</text>
</comment>
<dbReference type="GO" id="GO:0005524">
    <property type="term" value="F:ATP binding"/>
    <property type="evidence" value="ECO:0007669"/>
    <property type="project" value="UniProtKB-KW"/>
</dbReference>
<comment type="catalytic activity">
    <reaction evidence="9">
        <text>sulfate + ATP + H(+) = adenosine 5'-phosphosulfate + diphosphate</text>
        <dbReference type="Rhea" id="RHEA:18133"/>
        <dbReference type="ChEBI" id="CHEBI:15378"/>
        <dbReference type="ChEBI" id="CHEBI:16189"/>
        <dbReference type="ChEBI" id="CHEBI:30616"/>
        <dbReference type="ChEBI" id="CHEBI:33019"/>
        <dbReference type="ChEBI" id="CHEBI:58243"/>
        <dbReference type="EC" id="2.7.7.4"/>
    </reaction>
</comment>
<reference evidence="11 12" key="1">
    <citation type="submission" date="2019-04" db="EMBL/GenBank/DDBJ databases">
        <title>Natronospirillum operosus gen. nov., sp. nov., a haloalkaliphilic satellite isolated from decaying biomass of laboratory culture of cyanobacterium Geitlerinema sp. and proposal of Natronospirillaceae fam. nov. and Saccharospirillaceae fam. nov.</title>
        <authorList>
            <person name="Kevbrin V."/>
            <person name="Boltyanskaya Y."/>
            <person name="Koziaeva V."/>
            <person name="Grouzdev D.S."/>
            <person name="Park M."/>
            <person name="Cho J."/>
        </authorList>
    </citation>
    <scope>NUCLEOTIDE SEQUENCE [LARGE SCALE GENOMIC DNA]</scope>
    <source>
        <strain evidence="11 12">G-116</strain>
    </source>
</reference>
<evidence type="ECO:0000256" key="7">
    <source>
        <dbReference type="ARBA" id="ARBA00055271"/>
    </source>
</evidence>
<evidence type="ECO:0000256" key="2">
    <source>
        <dbReference type="ARBA" id="ARBA00022679"/>
    </source>
</evidence>
<comment type="function">
    <text evidence="7 9">With CysD forms the ATP sulfurylase (ATPS) that catalyzes the adenylation of sulfate producing adenosine 5'-phosphosulfate (APS) and diphosphate, the first enzymatic step in sulfur assimilation pathway. APS synthesis involves the formation of a high-energy phosphoric-sulfuric acid anhydride bond driven by GTP hydrolysis by CysN coupled to ATP hydrolysis by CysD.</text>
</comment>
<feature type="binding site" evidence="9">
    <location>
        <begin position="110"/>
        <end position="114"/>
    </location>
    <ligand>
        <name>GTP</name>
        <dbReference type="ChEBI" id="CHEBI:37565"/>
    </ligand>
</feature>
<comment type="similarity">
    <text evidence="9">Belongs to the TRAFAC class translation factor GTPase superfamily. Classic translation factor GTPase family. CysN/NodQ subfamily.</text>
</comment>
<dbReference type="InterPro" id="IPR005225">
    <property type="entry name" value="Small_GTP-bd"/>
</dbReference>
<dbReference type="NCBIfam" id="NF003478">
    <property type="entry name" value="PRK05124.1"/>
    <property type="match status" value="1"/>
</dbReference>
<evidence type="ECO:0000256" key="8">
    <source>
        <dbReference type="ARBA" id="ARBA00062688"/>
    </source>
</evidence>
<dbReference type="Pfam" id="PF00009">
    <property type="entry name" value="GTP_EFTU"/>
    <property type="match status" value="1"/>
</dbReference>
<evidence type="ECO:0000256" key="5">
    <source>
        <dbReference type="ARBA" id="ARBA00022840"/>
    </source>
</evidence>
<dbReference type="GO" id="GO:0000103">
    <property type="term" value="P:sulfate assimilation"/>
    <property type="evidence" value="ECO:0007669"/>
    <property type="project" value="UniProtKB-UniRule"/>
</dbReference>
<keyword evidence="2 9" id="KW-0808">Transferase</keyword>
<dbReference type="NCBIfam" id="TIGR00231">
    <property type="entry name" value="small_GTP"/>
    <property type="match status" value="1"/>
</dbReference>
<dbReference type="UniPathway" id="UPA00140">
    <property type="reaction ID" value="UER00204"/>
</dbReference>
<organism evidence="11 12">
    <name type="scientific">Natronospirillum operosum</name>
    <dbReference type="NCBI Taxonomy" id="2759953"/>
    <lineage>
        <taxon>Bacteria</taxon>
        <taxon>Pseudomonadati</taxon>
        <taxon>Pseudomonadota</taxon>
        <taxon>Gammaproteobacteria</taxon>
        <taxon>Oceanospirillales</taxon>
        <taxon>Natronospirillaceae</taxon>
        <taxon>Natronospirillum</taxon>
    </lineage>
</organism>
<keyword evidence="3 9" id="KW-0548">Nucleotidyltransferase</keyword>
<dbReference type="InterPro" id="IPR041757">
    <property type="entry name" value="CysN_GTP-bd"/>
</dbReference>
<evidence type="ECO:0000256" key="9">
    <source>
        <dbReference type="HAMAP-Rule" id="MF_00062"/>
    </source>
</evidence>
<dbReference type="Pfam" id="PF22594">
    <property type="entry name" value="GTP-eEF1A_C"/>
    <property type="match status" value="1"/>
</dbReference>
<feature type="binding site" evidence="9">
    <location>
        <begin position="165"/>
        <end position="168"/>
    </location>
    <ligand>
        <name>GTP</name>
        <dbReference type="ChEBI" id="CHEBI:37565"/>
    </ligand>
</feature>
<accession>A0A4Z0W9G9</accession>
<gene>
    <name evidence="9 11" type="primary">cysN</name>
    <name evidence="11" type="ORF">E4656_17835</name>
</gene>
<protein>
    <recommendedName>
        <fullName evidence="9">Sulfate adenylyltransferase subunit 1</fullName>
        <ecNumber evidence="9">2.7.7.4</ecNumber>
    </recommendedName>
    <alternativeName>
        <fullName evidence="9">ATP-sulfurylase large subunit</fullName>
    </alternativeName>
    <alternativeName>
        <fullName evidence="9">Sulfate adenylate transferase</fullName>
        <shortName evidence="9">SAT</shortName>
    </alternativeName>
</protein>
<dbReference type="InterPro" id="IPR009000">
    <property type="entry name" value="Transl_B-barrel_sf"/>
</dbReference>
<sequence length="541" mass="59712">MSHQSELIASDIAAYLKQHENKELLRFLTCGSVDDGKSTLIGRLLHDSKMIYEDQLAAIESDSGRHGTTGEKIDMALLVDGLQAEREQGITIDVAYRYFSTAKRKFIIADTPGHEQYTRNMATGASNCELAIILIDARNGVQTQTRRHSFIASLLGIRNVVVAVNKMDLVDYSEKVYQDIREDYLAFSDQLNFGHIDFVPMSALEGDNVVNRSANTPWYDGQTLMELLESIPITEDRDLEHFRFPVQYVNRPNLNFRGFAGTIASGIVRPGDPIMVLPSGKQSRVKSIVTYDGELDRAFVAQAVTLTLEDEIDVSRGDMLVNPDDLPQRGRKFVAKLVWMNESVMTPGKQYDFKVGVSTSAGVVSHLFNRIDVNTLADQPGDKLNLNEIGHCEITLNREVVFDSYQQNRWTGSFIVIDRLTNVTVGAGMIERTVEGSSELKPVSDEERQRRFGQQPATVILSQDTNGDLAAAVERLLFDSGHQSVTVSAADARTVAPYIEAAGLLALISGKPDGDLGFGVTLEADTAADVLEALLKNGYLK</sequence>
<dbReference type="InterPro" id="IPR044138">
    <property type="entry name" value="CysN_II"/>
</dbReference>
<keyword evidence="12" id="KW-1185">Reference proteome</keyword>
<dbReference type="GO" id="GO:0070814">
    <property type="term" value="P:hydrogen sulfide biosynthetic process"/>
    <property type="evidence" value="ECO:0007669"/>
    <property type="project" value="UniProtKB-UniRule"/>
</dbReference>
<dbReference type="FunFam" id="3.40.50.300:FF:000119">
    <property type="entry name" value="Sulfate adenylyltransferase subunit 1"/>
    <property type="match status" value="1"/>
</dbReference>
<name>A0A4Z0W9G9_9GAMM</name>
<dbReference type="InterPro" id="IPR050100">
    <property type="entry name" value="TRAFAC_GTPase_members"/>
</dbReference>
<evidence type="ECO:0000256" key="1">
    <source>
        <dbReference type="ARBA" id="ARBA00005048"/>
    </source>
</evidence>
<feature type="domain" description="Tr-type G" evidence="10">
    <location>
        <begin position="22"/>
        <end position="237"/>
    </location>
</feature>
<dbReference type="GO" id="GO:0003924">
    <property type="term" value="F:GTPase activity"/>
    <property type="evidence" value="ECO:0007669"/>
    <property type="project" value="InterPro"/>
</dbReference>
<dbReference type="PANTHER" id="PTHR23115">
    <property type="entry name" value="TRANSLATION FACTOR"/>
    <property type="match status" value="1"/>
</dbReference>
<evidence type="ECO:0000259" key="10">
    <source>
        <dbReference type="PROSITE" id="PS51722"/>
    </source>
</evidence>
<dbReference type="NCBIfam" id="TIGR02034">
    <property type="entry name" value="CysN"/>
    <property type="match status" value="1"/>
</dbReference>
<dbReference type="InterPro" id="IPR031157">
    <property type="entry name" value="G_TR_CS"/>
</dbReference>
<dbReference type="InterPro" id="IPR000795">
    <property type="entry name" value="T_Tr_GTP-bd_dom"/>
</dbReference>
<evidence type="ECO:0000313" key="12">
    <source>
        <dbReference type="Proteomes" id="UP000297475"/>
    </source>
</evidence>
<dbReference type="CDD" id="cd04166">
    <property type="entry name" value="CysN_ATPS"/>
    <property type="match status" value="1"/>
</dbReference>
<keyword evidence="5 9" id="KW-0067">ATP-binding</keyword>
<evidence type="ECO:0000256" key="3">
    <source>
        <dbReference type="ARBA" id="ARBA00022695"/>
    </source>
</evidence>
<dbReference type="InterPro" id="IPR009001">
    <property type="entry name" value="Transl_elong_EF1A/Init_IF2_C"/>
</dbReference>
<keyword evidence="6 9" id="KW-0342">GTP-binding</keyword>
<evidence type="ECO:0000256" key="4">
    <source>
        <dbReference type="ARBA" id="ARBA00022741"/>
    </source>
</evidence>
<proteinExistence type="inferred from homology"/>
<dbReference type="Proteomes" id="UP000297475">
    <property type="component" value="Unassembled WGS sequence"/>
</dbReference>
<dbReference type="PROSITE" id="PS00301">
    <property type="entry name" value="G_TR_1"/>
    <property type="match status" value="1"/>
</dbReference>
<keyword evidence="4 9" id="KW-0547">Nucleotide-binding</keyword>
<feature type="binding site" evidence="9">
    <location>
        <begin position="31"/>
        <end position="38"/>
    </location>
    <ligand>
        <name>GTP</name>
        <dbReference type="ChEBI" id="CHEBI:37565"/>
    </ligand>
</feature>
<comment type="pathway">
    <text evidence="1 9">Sulfur metabolism; hydrogen sulfide biosynthesis; sulfite from sulfate: step 1/3.</text>
</comment>
<dbReference type="PROSITE" id="PS51722">
    <property type="entry name" value="G_TR_2"/>
    <property type="match status" value="1"/>
</dbReference>
<dbReference type="CDD" id="cd04095">
    <property type="entry name" value="CysN_NoDQ_III"/>
    <property type="match status" value="1"/>
</dbReference>
<dbReference type="InterPro" id="IPR044139">
    <property type="entry name" value="CysN_NoDQ_III"/>
</dbReference>
<dbReference type="EMBL" id="SRMF01000011">
    <property type="protein sequence ID" value="TGG90797.1"/>
    <property type="molecule type" value="Genomic_DNA"/>
</dbReference>
<dbReference type="NCBIfam" id="NF004035">
    <property type="entry name" value="PRK05506.1"/>
    <property type="match status" value="1"/>
</dbReference>
<dbReference type="SUPFAM" id="SSF52540">
    <property type="entry name" value="P-loop containing nucleoside triphosphate hydrolases"/>
    <property type="match status" value="1"/>
</dbReference>
<dbReference type="InterPro" id="IPR054696">
    <property type="entry name" value="GTP-eEF1A_C"/>
</dbReference>
<dbReference type="CDD" id="cd03695">
    <property type="entry name" value="CysN_NodQ_II"/>
    <property type="match status" value="1"/>
</dbReference>
<dbReference type="Gene3D" id="3.40.50.300">
    <property type="entry name" value="P-loop containing nucleotide triphosphate hydrolases"/>
    <property type="match status" value="1"/>
</dbReference>
<evidence type="ECO:0000256" key="6">
    <source>
        <dbReference type="ARBA" id="ARBA00023134"/>
    </source>
</evidence>
<dbReference type="SUPFAM" id="SSF50465">
    <property type="entry name" value="EF-Tu/eEF-1alpha/eIF2-gamma C-terminal domain"/>
    <property type="match status" value="1"/>
</dbReference>
<dbReference type="GO" id="GO:0004781">
    <property type="term" value="F:sulfate adenylyltransferase (ATP) activity"/>
    <property type="evidence" value="ECO:0007669"/>
    <property type="project" value="UniProtKB-UniRule"/>
</dbReference>
<dbReference type="HAMAP" id="MF_00062">
    <property type="entry name" value="Sulf_adenylyltr_sub1"/>
    <property type="match status" value="1"/>
</dbReference>
<dbReference type="GO" id="GO:0005525">
    <property type="term" value="F:GTP binding"/>
    <property type="evidence" value="ECO:0007669"/>
    <property type="project" value="UniProtKB-UniRule"/>
</dbReference>
<dbReference type="SUPFAM" id="SSF50447">
    <property type="entry name" value="Translation proteins"/>
    <property type="match status" value="1"/>
</dbReference>
<dbReference type="FunFam" id="2.40.30.10:FF:000027">
    <property type="entry name" value="Sulfate adenylyltransferase subunit 1"/>
    <property type="match status" value="1"/>
</dbReference>
<dbReference type="OrthoDB" id="9804504at2"/>
<dbReference type="RefSeq" id="WP_135484677.1">
    <property type="nucleotide sequence ID" value="NZ_SRMF01000011.1"/>
</dbReference>
<dbReference type="PRINTS" id="PR00315">
    <property type="entry name" value="ELONGATNFCT"/>
</dbReference>
<dbReference type="InterPro" id="IPR027417">
    <property type="entry name" value="P-loop_NTPase"/>
</dbReference>
<dbReference type="InterPro" id="IPR011779">
    <property type="entry name" value="SO4_adenylTrfase_lsu"/>
</dbReference>
<dbReference type="EC" id="2.7.7.4" evidence="9"/>
<dbReference type="Gene3D" id="2.40.30.10">
    <property type="entry name" value="Translation factors"/>
    <property type="match status" value="2"/>
</dbReference>